<feature type="domain" description="Glycosyltransferase subfamily 4-like N-terminal" evidence="2">
    <location>
        <begin position="19"/>
        <end position="213"/>
    </location>
</feature>
<name>A0A1G2FB14_9BACT</name>
<proteinExistence type="predicted"/>
<reference evidence="3 4" key="1">
    <citation type="journal article" date="2016" name="Nat. Commun.">
        <title>Thousands of microbial genomes shed light on interconnected biogeochemical processes in an aquifer system.</title>
        <authorList>
            <person name="Anantharaman K."/>
            <person name="Brown C.T."/>
            <person name="Hug L.A."/>
            <person name="Sharon I."/>
            <person name="Castelle C.J."/>
            <person name="Probst A.J."/>
            <person name="Thomas B.C."/>
            <person name="Singh A."/>
            <person name="Wilkins M.J."/>
            <person name="Karaoz U."/>
            <person name="Brodie E.L."/>
            <person name="Williams K.H."/>
            <person name="Hubbard S.S."/>
            <person name="Banfield J.F."/>
        </authorList>
    </citation>
    <scope>NUCLEOTIDE SEQUENCE [LARGE SCALE GENOMIC DNA]</scope>
</reference>
<dbReference type="PANTHER" id="PTHR45947:SF3">
    <property type="entry name" value="SULFOQUINOVOSYL TRANSFERASE SQD2"/>
    <property type="match status" value="1"/>
</dbReference>
<dbReference type="InterPro" id="IPR028098">
    <property type="entry name" value="Glyco_trans_4-like_N"/>
</dbReference>
<evidence type="ECO:0000313" key="4">
    <source>
        <dbReference type="Proteomes" id="UP000177725"/>
    </source>
</evidence>
<dbReference type="AlphaFoldDB" id="A0A1G2FB14"/>
<dbReference type="EMBL" id="MHMV01000011">
    <property type="protein sequence ID" value="OGZ34751.1"/>
    <property type="molecule type" value="Genomic_DNA"/>
</dbReference>
<evidence type="ECO:0000259" key="2">
    <source>
        <dbReference type="Pfam" id="PF13439"/>
    </source>
</evidence>
<feature type="domain" description="Glycosyl transferase family 1" evidence="1">
    <location>
        <begin position="221"/>
        <end position="313"/>
    </location>
</feature>
<protein>
    <recommendedName>
        <fullName evidence="5">Glycosyl transferase family 1 domain-containing protein</fullName>
    </recommendedName>
</protein>
<dbReference type="Pfam" id="PF00534">
    <property type="entry name" value="Glycos_transf_1"/>
    <property type="match status" value="1"/>
</dbReference>
<dbReference type="InterPro" id="IPR001296">
    <property type="entry name" value="Glyco_trans_1"/>
</dbReference>
<gene>
    <name evidence="3" type="ORF">A2174_02270</name>
</gene>
<dbReference type="Gene3D" id="3.40.50.2000">
    <property type="entry name" value="Glycogen Phosphorylase B"/>
    <property type="match status" value="2"/>
</dbReference>
<dbReference type="PANTHER" id="PTHR45947">
    <property type="entry name" value="SULFOQUINOVOSYL TRANSFERASE SQD2"/>
    <property type="match status" value="1"/>
</dbReference>
<dbReference type="Proteomes" id="UP000177725">
    <property type="component" value="Unassembled WGS sequence"/>
</dbReference>
<organism evidence="3 4">
    <name type="scientific">Candidatus Portnoybacteria bacterium RBG_13_41_18</name>
    <dbReference type="NCBI Taxonomy" id="1801991"/>
    <lineage>
        <taxon>Bacteria</taxon>
        <taxon>Candidatus Portnoyibacteriota</taxon>
    </lineage>
</organism>
<evidence type="ECO:0000259" key="1">
    <source>
        <dbReference type="Pfam" id="PF00534"/>
    </source>
</evidence>
<dbReference type="Pfam" id="PF13439">
    <property type="entry name" value="Glyco_transf_4"/>
    <property type="match status" value="1"/>
</dbReference>
<evidence type="ECO:0000313" key="3">
    <source>
        <dbReference type="EMBL" id="OGZ34751.1"/>
    </source>
</evidence>
<accession>A0A1G2FB14</accession>
<dbReference type="GO" id="GO:0016757">
    <property type="term" value="F:glycosyltransferase activity"/>
    <property type="evidence" value="ECO:0007669"/>
    <property type="project" value="InterPro"/>
</dbReference>
<evidence type="ECO:0008006" key="5">
    <source>
        <dbReference type="Google" id="ProtNLM"/>
    </source>
</evidence>
<dbReference type="SUPFAM" id="SSF53756">
    <property type="entry name" value="UDP-Glycosyltransferase/glycogen phosphorylase"/>
    <property type="match status" value="1"/>
</dbReference>
<comment type="caution">
    <text evidence="3">The sequence shown here is derived from an EMBL/GenBank/DDBJ whole genome shotgun (WGS) entry which is preliminary data.</text>
</comment>
<dbReference type="InterPro" id="IPR050194">
    <property type="entry name" value="Glycosyltransferase_grp1"/>
</dbReference>
<sequence length="320" mass="37346">MSNKLKIAFIIGDFPAVSETFIIDQVADLKDRGVDVEIFAFRKHSQEGVSERYYDYKMSKLTNYLEMPANKLIRIVLALRKLFKILLLNHRAFFRVLNFKKYGANARSLKLIFWVEPFLGKKFDLVHCHFGPAANKFLIIKEILGLKTKIVTSFYGFDVSKVFQDEPVDYYYRLKKECLLFFVMSENMKERVVARGFNSQKVIVHPVGIDVEKYNFSERRLAYDESVNIVTVGRFVEKKGFDDLLKALKIVKEKTAKKFMCHIIGGGPLEKDLQKLTDELKLRDVVEYKGYMKIEDVINYFSKMHFFVQPSKTARDGDME</sequence>